<protein>
    <submittedName>
        <fullName evidence="1">Uncharacterized protein</fullName>
    </submittedName>
</protein>
<proteinExistence type="predicted"/>
<dbReference type="Proteomes" id="UP000711996">
    <property type="component" value="Unassembled WGS sequence"/>
</dbReference>
<gene>
    <name evidence="1" type="ORF">CGCSCA2_v007846</name>
</gene>
<reference evidence="1" key="1">
    <citation type="submission" date="2019-06" db="EMBL/GenBank/DDBJ databases">
        <authorList>
            <person name="Gan P."/>
            <person name="Shirasu K."/>
        </authorList>
    </citation>
    <scope>NUCLEOTIDE SEQUENCE [LARGE SCALE GENOMIC DNA]</scope>
    <source>
        <strain evidence="1">CAD2</strain>
    </source>
</reference>
<evidence type="ECO:0000313" key="2">
    <source>
        <dbReference type="Proteomes" id="UP000711996"/>
    </source>
</evidence>
<evidence type="ECO:0000313" key="1">
    <source>
        <dbReference type="EMBL" id="KAF4857756.1"/>
    </source>
</evidence>
<organism evidence="1 2">
    <name type="scientific">Colletotrichum siamense</name>
    <name type="common">Anthracnose fungus</name>
    <dbReference type="NCBI Taxonomy" id="690259"/>
    <lineage>
        <taxon>Eukaryota</taxon>
        <taxon>Fungi</taxon>
        <taxon>Dikarya</taxon>
        <taxon>Ascomycota</taxon>
        <taxon>Pezizomycotina</taxon>
        <taxon>Sordariomycetes</taxon>
        <taxon>Hypocreomycetidae</taxon>
        <taxon>Glomerellales</taxon>
        <taxon>Glomerellaceae</taxon>
        <taxon>Colletotrichum</taxon>
        <taxon>Colletotrichum gloeosporioides species complex</taxon>
    </lineage>
</organism>
<dbReference type="EMBL" id="QPMT01000024">
    <property type="protein sequence ID" value="KAF4857756.1"/>
    <property type="molecule type" value="Genomic_DNA"/>
</dbReference>
<name>A0A9P5EQU4_COLSI</name>
<comment type="caution">
    <text evidence="1">The sequence shown here is derived from an EMBL/GenBank/DDBJ whole genome shotgun (WGS) entry which is preliminary data.</text>
</comment>
<sequence length="139" mass="15406">MCNVLHCWIHRTRKGVGRDLRPIASGRHMRWYKRAMLQLRDLEVWREGVTLTVHLVLAGKAFAGAIKCTPQMEPVGTQMETASALANKGHVVASTVAVGDTMISAVQESASQGIAKASNHILMYSSRAARFVSRERHLR</sequence>
<dbReference type="AlphaFoldDB" id="A0A9P5EQU4"/>
<keyword evidence="2" id="KW-1185">Reference proteome</keyword>
<accession>A0A9P5EQU4</accession>